<reference evidence="3 4" key="1">
    <citation type="submission" date="2006-12" db="EMBL/GenBank/DDBJ databases">
        <title>Complete sequence of Acidovorax avenae subsp. citrulli AAC00-1.</title>
        <authorList>
            <consortium name="US DOE Joint Genome Institute"/>
            <person name="Copeland A."/>
            <person name="Lucas S."/>
            <person name="Lapidus A."/>
            <person name="Barry K."/>
            <person name="Detter J.C."/>
            <person name="Glavina del Rio T."/>
            <person name="Dalin E."/>
            <person name="Tice H."/>
            <person name="Pitluck S."/>
            <person name="Kiss H."/>
            <person name="Brettin T."/>
            <person name="Bruce D."/>
            <person name="Han C."/>
            <person name="Tapia R."/>
            <person name="Gilna P."/>
            <person name="Schmutz J."/>
            <person name="Larimer F."/>
            <person name="Land M."/>
            <person name="Hauser L."/>
            <person name="Kyrpides N."/>
            <person name="Kim E."/>
            <person name="Stahl D."/>
            <person name="Richardson P."/>
        </authorList>
    </citation>
    <scope>NUCLEOTIDE SEQUENCE [LARGE SCALE GENOMIC DNA]</scope>
    <source>
        <strain evidence="3 4">AAC00-1</strain>
    </source>
</reference>
<organism evidence="3 4">
    <name type="scientific">Paracidovorax citrulli (strain AAC00-1)</name>
    <name type="common">Acidovorax citrulli</name>
    <dbReference type="NCBI Taxonomy" id="397945"/>
    <lineage>
        <taxon>Bacteria</taxon>
        <taxon>Pseudomonadati</taxon>
        <taxon>Pseudomonadota</taxon>
        <taxon>Betaproteobacteria</taxon>
        <taxon>Burkholderiales</taxon>
        <taxon>Comamonadaceae</taxon>
        <taxon>Paracidovorax</taxon>
    </lineage>
</organism>
<accession>A1TL15</accession>
<proteinExistence type="predicted"/>
<dbReference type="Proteomes" id="UP000002596">
    <property type="component" value="Chromosome"/>
</dbReference>
<evidence type="ECO:0000256" key="1">
    <source>
        <dbReference type="SAM" id="Coils"/>
    </source>
</evidence>
<dbReference type="HOGENOM" id="CLU_113342_0_0_4"/>
<dbReference type="InterPro" id="IPR048927">
    <property type="entry name" value="AvrRps4-like_C"/>
</dbReference>
<dbReference type="AlphaFoldDB" id="A1TL15"/>
<sequence length="224" mass="24111">MILKVVIQSMKSFMINTSIKTTGNHKIYSSSTQEPQRHAPQADAGSASKLIHPALQGLPSIPHGGAAPRQALVNSPLAEHARRSEAFKAQRQAIAMQPGPSNHPHLIALDKLEARGFEPAAGGIKIPLTPNSLPGGGKRVQTVGTSSRDVHVVPAGIAPQLREAIQDKQLMIQTLTQELAQAEEEGNPAEIAQNQRLLAQARQDLAGYMRQAAVYGEESRRINR</sequence>
<dbReference type="KEGG" id="aav:Aave_1056"/>
<dbReference type="EMBL" id="CP000512">
    <property type="protein sequence ID" value="ABM31653.1"/>
    <property type="molecule type" value="Genomic_DNA"/>
</dbReference>
<evidence type="ECO:0000313" key="3">
    <source>
        <dbReference type="EMBL" id="ABM31653.1"/>
    </source>
</evidence>
<dbReference type="Gene3D" id="1.20.58.90">
    <property type="match status" value="1"/>
</dbReference>
<feature type="coiled-coil region" evidence="1">
    <location>
        <begin position="165"/>
        <end position="211"/>
    </location>
</feature>
<feature type="compositionally biased region" description="Polar residues" evidence="2">
    <location>
        <begin position="25"/>
        <end position="34"/>
    </location>
</feature>
<dbReference type="eggNOG" id="ENOG5032UTT">
    <property type="taxonomic scope" value="Bacteria"/>
</dbReference>
<dbReference type="CDD" id="cd21837">
    <property type="entry name" value="AvrRps4-like"/>
    <property type="match status" value="1"/>
</dbReference>
<dbReference type="NCBIfam" id="NF041353">
    <property type="entry name" value="XopO"/>
    <property type="match status" value="1"/>
</dbReference>
<feature type="region of interest" description="Disordered" evidence="2">
    <location>
        <begin position="25"/>
        <end position="46"/>
    </location>
</feature>
<evidence type="ECO:0000313" key="4">
    <source>
        <dbReference type="Proteomes" id="UP000002596"/>
    </source>
</evidence>
<dbReference type="InterPro" id="IPR048928">
    <property type="entry name" value="AvrRps4"/>
</dbReference>
<evidence type="ECO:0000256" key="2">
    <source>
        <dbReference type="SAM" id="MobiDB-lite"/>
    </source>
</evidence>
<keyword evidence="1" id="KW-0175">Coiled coil</keyword>
<gene>
    <name evidence="3" type="ordered locus">Aave_1056</name>
</gene>
<name>A1TL15_PARC0</name>
<protein>
    <submittedName>
        <fullName evidence="3">Outer protein O</fullName>
    </submittedName>
</protein>